<gene>
    <name evidence="1" type="ORF">NSPWAT_2037</name>
</gene>
<sequence>MARRCAVVREGRFRVEGAQPGLIAVQRPQPPLNACTMSRASVGCSGRSRSNSCSPLTKNRMCGRIRSCSSTIRNRMPGNCRSRSASTSARVPPVASTTSFCVYERSGLGIKTLIVIASTFERAFKLSEFKNQNIDSSLTLRMTIQTKACHSEEPQATKNLWFHS</sequence>
<accession>A0ABN8W682</accession>
<dbReference type="EMBL" id="OX336137">
    <property type="protein sequence ID" value="CAI2718893.1"/>
    <property type="molecule type" value="Genomic_DNA"/>
</dbReference>
<evidence type="ECO:0000313" key="1">
    <source>
        <dbReference type="EMBL" id="CAI2718893.1"/>
    </source>
</evidence>
<protein>
    <submittedName>
        <fullName evidence="1">Uncharacterized protein</fullName>
    </submittedName>
</protein>
<organism evidence="1 2">
    <name type="scientific">Nitrospina watsonii</name>
    <dbReference type="NCBI Taxonomy" id="1323948"/>
    <lineage>
        <taxon>Bacteria</taxon>
        <taxon>Pseudomonadati</taxon>
        <taxon>Nitrospinota/Tectimicrobiota group</taxon>
        <taxon>Nitrospinota</taxon>
        <taxon>Nitrospinia</taxon>
        <taxon>Nitrospinales</taxon>
        <taxon>Nitrospinaceae</taxon>
        <taxon>Nitrospina</taxon>
    </lineage>
</organism>
<name>A0ABN8W682_9BACT</name>
<evidence type="ECO:0000313" key="2">
    <source>
        <dbReference type="Proteomes" id="UP001157733"/>
    </source>
</evidence>
<dbReference type="Proteomes" id="UP001157733">
    <property type="component" value="Chromosome"/>
</dbReference>
<proteinExistence type="predicted"/>
<keyword evidence="2" id="KW-1185">Reference proteome</keyword>
<reference evidence="1 2" key="1">
    <citation type="submission" date="2022-09" db="EMBL/GenBank/DDBJ databases">
        <authorList>
            <person name="Kop L."/>
        </authorList>
    </citation>
    <scope>NUCLEOTIDE SEQUENCE [LARGE SCALE GENOMIC DNA]</scope>
    <source>
        <strain evidence="1 2">347</strain>
    </source>
</reference>